<evidence type="ECO:0000256" key="1">
    <source>
        <dbReference type="SAM" id="MobiDB-lite"/>
    </source>
</evidence>
<dbReference type="HOGENOM" id="CLU_1089859_0_0_1"/>
<accession>A0A067MGY0</accession>
<evidence type="ECO:0000313" key="3">
    <source>
        <dbReference type="Proteomes" id="UP000027195"/>
    </source>
</evidence>
<sequence length="255" mass="28267">MQRNASFYGGLRASLRPKLLRTSSLTVELDESIDTPLACTYDHQRATLRTPSPTADDEREMWPSIPFDCPPTTRTRSFGFAILKSALHHVQTRVTALFTPCPLPSTSTSTSANSETLDCPTCTSPADEMLCERPSHSRTTSTSTSTSGTSSSSTEYSNNDSDPSKSIDTELSSAPSEFFPYAAPKTFSHEAEDVTVETQYIRSSKPPRRPFCCNRLGISKSFDLDLDSSFPIERPKITIFVHSRVVEVWHHTEQS</sequence>
<gene>
    <name evidence="2" type="ORF">BOTBODRAFT_188149</name>
</gene>
<feature type="compositionally biased region" description="Low complexity" evidence="1">
    <location>
        <begin position="137"/>
        <end position="154"/>
    </location>
</feature>
<feature type="region of interest" description="Disordered" evidence="1">
    <location>
        <begin position="131"/>
        <end position="171"/>
    </location>
</feature>
<keyword evidence="3" id="KW-1185">Reference proteome</keyword>
<dbReference type="InParanoid" id="A0A067MGY0"/>
<name>A0A067MGY0_BOTB1</name>
<reference evidence="3" key="1">
    <citation type="journal article" date="2014" name="Proc. Natl. Acad. Sci. U.S.A.">
        <title>Extensive sampling of basidiomycete genomes demonstrates inadequacy of the white-rot/brown-rot paradigm for wood decay fungi.</title>
        <authorList>
            <person name="Riley R."/>
            <person name="Salamov A.A."/>
            <person name="Brown D.W."/>
            <person name="Nagy L.G."/>
            <person name="Floudas D."/>
            <person name="Held B.W."/>
            <person name="Levasseur A."/>
            <person name="Lombard V."/>
            <person name="Morin E."/>
            <person name="Otillar R."/>
            <person name="Lindquist E.A."/>
            <person name="Sun H."/>
            <person name="LaButti K.M."/>
            <person name="Schmutz J."/>
            <person name="Jabbour D."/>
            <person name="Luo H."/>
            <person name="Baker S.E."/>
            <person name="Pisabarro A.G."/>
            <person name="Walton J.D."/>
            <person name="Blanchette R.A."/>
            <person name="Henrissat B."/>
            <person name="Martin F."/>
            <person name="Cullen D."/>
            <person name="Hibbett D.S."/>
            <person name="Grigoriev I.V."/>
        </authorList>
    </citation>
    <scope>NUCLEOTIDE SEQUENCE [LARGE SCALE GENOMIC DNA]</scope>
    <source>
        <strain evidence="3">FD-172 SS1</strain>
    </source>
</reference>
<organism evidence="2 3">
    <name type="scientific">Botryobasidium botryosum (strain FD-172 SS1)</name>
    <dbReference type="NCBI Taxonomy" id="930990"/>
    <lineage>
        <taxon>Eukaryota</taxon>
        <taxon>Fungi</taxon>
        <taxon>Dikarya</taxon>
        <taxon>Basidiomycota</taxon>
        <taxon>Agaricomycotina</taxon>
        <taxon>Agaricomycetes</taxon>
        <taxon>Cantharellales</taxon>
        <taxon>Botryobasidiaceae</taxon>
        <taxon>Botryobasidium</taxon>
    </lineage>
</organism>
<protein>
    <submittedName>
        <fullName evidence="2">Uncharacterized protein</fullName>
    </submittedName>
</protein>
<dbReference type="EMBL" id="KL198040">
    <property type="protein sequence ID" value="KDQ13960.1"/>
    <property type="molecule type" value="Genomic_DNA"/>
</dbReference>
<dbReference type="Proteomes" id="UP000027195">
    <property type="component" value="Unassembled WGS sequence"/>
</dbReference>
<evidence type="ECO:0000313" key="2">
    <source>
        <dbReference type="EMBL" id="KDQ13960.1"/>
    </source>
</evidence>
<dbReference type="AlphaFoldDB" id="A0A067MGY0"/>
<proteinExistence type="predicted"/>